<evidence type="ECO:0008006" key="4">
    <source>
        <dbReference type="Google" id="ProtNLM"/>
    </source>
</evidence>
<evidence type="ECO:0000313" key="3">
    <source>
        <dbReference type="Proteomes" id="UP000030745"/>
    </source>
</evidence>
<dbReference type="STRING" id="695850.A0A067BEI4"/>
<dbReference type="EMBL" id="KK583930">
    <property type="protein sequence ID" value="KDO16779.1"/>
    <property type="molecule type" value="Genomic_DNA"/>
</dbReference>
<dbReference type="RefSeq" id="XP_012212513.1">
    <property type="nucleotide sequence ID" value="XM_012357123.1"/>
</dbReference>
<proteinExistence type="predicted"/>
<dbReference type="KEGG" id="spar:SPRG_17735"/>
<name>A0A067BEI4_SAPPC</name>
<keyword evidence="1" id="KW-0812">Transmembrane</keyword>
<keyword evidence="3" id="KW-1185">Reference proteome</keyword>
<feature type="transmembrane region" description="Helical" evidence="1">
    <location>
        <begin position="173"/>
        <end position="192"/>
    </location>
</feature>
<dbReference type="Gene3D" id="3.30.40.10">
    <property type="entry name" value="Zinc/RING finger domain, C3HC4 (zinc finger)"/>
    <property type="match status" value="1"/>
</dbReference>
<feature type="transmembrane region" description="Helical" evidence="1">
    <location>
        <begin position="134"/>
        <end position="153"/>
    </location>
</feature>
<organism evidence="2 3">
    <name type="scientific">Saprolegnia parasitica (strain CBS 223.65)</name>
    <dbReference type="NCBI Taxonomy" id="695850"/>
    <lineage>
        <taxon>Eukaryota</taxon>
        <taxon>Sar</taxon>
        <taxon>Stramenopiles</taxon>
        <taxon>Oomycota</taxon>
        <taxon>Saprolegniomycetes</taxon>
        <taxon>Saprolegniales</taxon>
        <taxon>Saprolegniaceae</taxon>
        <taxon>Saprolegnia</taxon>
    </lineage>
</organism>
<feature type="transmembrane region" description="Helical" evidence="1">
    <location>
        <begin position="198"/>
        <end position="219"/>
    </location>
</feature>
<dbReference type="AlphaFoldDB" id="A0A067BEI4"/>
<dbReference type="Proteomes" id="UP000030745">
    <property type="component" value="Unassembled WGS sequence"/>
</dbReference>
<gene>
    <name evidence="2" type="ORF">SPRG_17735</name>
</gene>
<dbReference type="VEuPathDB" id="FungiDB:SPRG_17735"/>
<reference evidence="2 3" key="1">
    <citation type="journal article" date="2013" name="PLoS Genet.">
        <title>Distinctive expansion of potential virulence genes in the genome of the oomycete fish pathogen Saprolegnia parasitica.</title>
        <authorList>
            <person name="Jiang R.H."/>
            <person name="de Bruijn I."/>
            <person name="Haas B.J."/>
            <person name="Belmonte R."/>
            <person name="Lobach L."/>
            <person name="Christie J."/>
            <person name="van den Ackerveken G."/>
            <person name="Bottin A."/>
            <person name="Bulone V."/>
            <person name="Diaz-Moreno S.M."/>
            <person name="Dumas B."/>
            <person name="Fan L."/>
            <person name="Gaulin E."/>
            <person name="Govers F."/>
            <person name="Grenville-Briggs L.J."/>
            <person name="Horner N.R."/>
            <person name="Levin J.Z."/>
            <person name="Mammella M."/>
            <person name="Meijer H.J."/>
            <person name="Morris P."/>
            <person name="Nusbaum C."/>
            <person name="Oome S."/>
            <person name="Phillips A.J."/>
            <person name="van Rooyen D."/>
            <person name="Rzeszutek E."/>
            <person name="Saraiva M."/>
            <person name="Secombes C.J."/>
            <person name="Seidl M.F."/>
            <person name="Snel B."/>
            <person name="Stassen J.H."/>
            <person name="Sykes S."/>
            <person name="Tripathy S."/>
            <person name="van den Berg H."/>
            <person name="Vega-Arreguin J.C."/>
            <person name="Wawra S."/>
            <person name="Young S.K."/>
            <person name="Zeng Q."/>
            <person name="Dieguez-Uribeondo J."/>
            <person name="Russ C."/>
            <person name="Tyler B.M."/>
            <person name="van West P."/>
        </authorList>
    </citation>
    <scope>NUCLEOTIDE SEQUENCE [LARGE SCALE GENOMIC DNA]</scope>
    <source>
        <strain evidence="2 3">CBS 223.65</strain>
    </source>
</reference>
<dbReference type="GeneID" id="24139265"/>
<protein>
    <recommendedName>
        <fullName evidence="4">RING-CH-type domain-containing protein</fullName>
    </recommendedName>
</protein>
<dbReference type="PANTHER" id="PTHR46347">
    <property type="entry name" value="RING/FYVE/PHD ZINC FINGER SUPERFAMILY PROTEIN"/>
    <property type="match status" value="1"/>
</dbReference>
<evidence type="ECO:0000313" key="2">
    <source>
        <dbReference type="EMBL" id="KDO16779.1"/>
    </source>
</evidence>
<feature type="transmembrane region" description="Helical" evidence="1">
    <location>
        <begin position="83"/>
        <end position="103"/>
    </location>
</feature>
<accession>A0A067BEI4</accession>
<keyword evidence="1" id="KW-0472">Membrane</keyword>
<dbReference type="SUPFAM" id="SSF57850">
    <property type="entry name" value="RING/U-box"/>
    <property type="match status" value="1"/>
</dbReference>
<dbReference type="PANTHER" id="PTHR46347:SF4">
    <property type="entry name" value="RING_FYVE_PHD ZINC FINGER SUPERFAMILY PROTEIN"/>
    <property type="match status" value="1"/>
</dbReference>
<keyword evidence="1" id="KW-1133">Transmembrane helix</keyword>
<sequence>METTSVDRTSLPLECLRCYRRSTIDLIAPCNCASYVHRDCLDARRVLNGSAVTHCKACGEAYDLYEVPSEAAEYKRRLRMAQLLRVLFVLLVVMIGCGMIYAVEESTARKYRNSWTDEDRALNEWLASIGCPRFLAHFVISLFFTAIAVGIFIGCQRIAPTMARCINACETRFGRYSTTILAVFFAVLFIGMMRLVGLYMVLLALAGVLGAAAGVGATLRFHKIHVQYRHVQDRRLHVDGTGVNISPA</sequence>
<evidence type="ECO:0000256" key="1">
    <source>
        <dbReference type="SAM" id="Phobius"/>
    </source>
</evidence>
<dbReference type="InterPro" id="IPR013083">
    <property type="entry name" value="Znf_RING/FYVE/PHD"/>
</dbReference>